<proteinExistence type="predicted"/>
<dbReference type="Proteomes" id="UP000655366">
    <property type="component" value="Unassembled WGS sequence"/>
</dbReference>
<dbReference type="EMBL" id="JADNYM010000005">
    <property type="protein sequence ID" value="MBG0738770.1"/>
    <property type="molecule type" value="Genomic_DNA"/>
</dbReference>
<accession>A0A931CMA7</accession>
<evidence type="ECO:0000313" key="1">
    <source>
        <dbReference type="EMBL" id="MBG0738770.1"/>
    </source>
</evidence>
<dbReference type="AlphaFoldDB" id="A0A931CMA7"/>
<organism evidence="1 2">
    <name type="scientific">Arthrobacter terrae</name>
    <dbReference type="NCBI Taxonomy" id="2935737"/>
    <lineage>
        <taxon>Bacteria</taxon>
        <taxon>Bacillati</taxon>
        <taxon>Actinomycetota</taxon>
        <taxon>Actinomycetes</taxon>
        <taxon>Micrococcales</taxon>
        <taxon>Micrococcaceae</taxon>
        <taxon>Arthrobacter</taxon>
    </lineage>
</organism>
<reference evidence="1 2" key="1">
    <citation type="submission" date="2020-11" db="EMBL/GenBank/DDBJ databases">
        <title>Arthrobacter antarcticus sp. nov., isolated from Antarctic Soil.</title>
        <authorList>
            <person name="Li J."/>
        </authorList>
    </citation>
    <scope>NUCLEOTIDE SEQUENCE [LARGE SCALE GENOMIC DNA]</scope>
    <source>
        <strain evidence="1 2">Z1-20</strain>
    </source>
</reference>
<name>A0A931CMA7_9MICC</name>
<evidence type="ECO:0000313" key="2">
    <source>
        <dbReference type="Proteomes" id="UP000655366"/>
    </source>
</evidence>
<keyword evidence="2" id="KW-1185">Reference proteome</keyword>
<gene>
    <name evidence="1" type="ORF">IV500_04970</name>
</gene>
<comment type="caution">
    <text evidence="1">The sequence shown here is derived from an EMBL/GenBank/DDBJ whole genome shotgun (WGS) entry which is preliminary data.</text>
</comment>
<sequence>MPSSPTAAAPTEFAACTCPRARHSHGTRDMYGYHKCRCIPCATANREYYRSTAHLTRTRKWADAEHARQRILQLRAAGVSIETMADLCAVHASTLRFVLSGPGGRTVRRVLASTLDSLNAISYRDIAARTVSDDTRVDGESPRLQTMALTAAGWCPEDLAELSGVGRQTFSRLLRGFTTTEEMRQMIDALYRDLRRSTPPQQTHLQRMRVRRALKRAAENGWSPGMAEDDEYVAPA</sequence>
<protein>
    <submittedName>
        <fullName evidence="1">Uncharacterized protein</fullName>
    </submittedName>
</protein>
<dbReference type="RefSeq" id="WP_196395708.1">
    <property type="nucleotide sequence ID" value="NZ_JADNYM010000005.1"/>
</dbReference>